<dbReference type="SUPFAM" id="SSF46689">
    <property type="entry name" value="Homeodomain-like"/>
    <property type="match status" value="1"/>
</dbReference>
<dbReference type="InterPro" id="IPR002078">
    <property type="entry name" value="Sigma_54_int"/>
</dbReference>
<keyword evidence="5" id="KW-0804">Transcription</keyword>
<gene>
    <name evidence="9" type="ORF">DPF_0617</name>
</gene>
<sequence length="465" mass="52136">MPEPQTILIVDDEKDFSRGLCRLLGQRFPACRCIDADSGTRALSILENRRISLMLTDLRMPSMTGDELLTRVLAIDPNLSVVIMTAFGDVQTAVKTLKSGAYDFLLKPLDNEVFFRVVERGLERNRLLCENVELKSLTKSRPLSPSLIGQSRVMARLRETIATVAQTNYTVLIRGESGVGKELVARMIHRLSPRAKRPMVTVNCPAIPSELLESELFGHTKGAYTGADASSKGLFLSADNSTLLLDEIGDIDPTIQTKLLRAIQEREIRPVGSTTPTKVDVRILASTNQDLEHKIHDGAFREDLFYRLNVLTIDVPPLRERSQDIPLLVQFFILRTCREMSIEEKEIDPDVLSYLATKTWPGNVRELINFIRRLVLFSRGKRITMSSVSLVEGTGNLPTDHPTGITPYKQAKADVLNQFTRTYVTDLLEKTSGNISEAARQSGLGRVSLQKILRRMDISARDFRK</sequence>
<dbReference type="InterPro" id="IPR058031">
    <property type="entry name" value="AAA_lid_NorR"/>
</dbReference>
<evidence type="ECO:0000256" key="1">
    <source>
        <dbReference type="ARBA" id="ARBA00022741"/>
    </source>
</evidence>
<dbReference type="RefSeq" id="WP_069857416.1">
    <property type="nucleotide sequence ID" value="NZ_BDFE01000008.1"/>
</dbReference>
<dbReference type="Pfam" id="PF00158">
    <property type="entry name" value="Sigma54_activat"/>
    <property type="match status" value="1"/>
</dbReference>
<feature type="modified residue" description="4-aspartylphosphate" evidence="6">
    <location>
        <position position="57"/>
    </location>
</feature>
<dbReference type="FunFam" id="3.40.50.300:FF:000006">
    <property type="entry name" value="DNA-binding transcriptional regulator NtrC"/>
    <property type="match status" value="1"/>
</dbReference>
<accession>A0A194AF09</accession>
<name>A0A194AF09_9BACT</name>
<dbReference type="InterPro" id="IPR009057">
    <property type="entry name" value="Homeodomain-like_sf"/>
</dbReference>
<dbReference type="PROSITE" id="PS00688">
    <property type="entry name" value="SIGMA54_INTERACT_3"/>
    <property type="match status" value="1"/>
</dbReference>
<dbReference type="Proteomes" id="UP000095200">
    <property type="component" value="Unassembled WGS sequence"/>
</dbReference>
<keyword evidence="2" id="KW-0067">ATP-binding</keyword>
<dbReference type="Pfam" id="PF02954">
    <property type="entry name" value="HTH_8"/>
    <property type="match status" value="1"/>
</dbReference>
<dbReference type="PROSITE" id="PS50110">
    <property type="entry name" value="RESPONSE_REGULATORY"/>
    <property type="match status" value="1"/>
</dbReference>
<dbReference type="OrthoDB" id="9763792at2"/>
<evidence type="ECO:0000256" key="5">
    <source>
        <dbReference type="ARBA" id="ARBA00023163"/>
    </source>
</evidence>
<dbReference type="Gene3D" id="1.10.10.60">
    <property type="entry name" value="Homeodomain-like"/>
    <property type="match status" value="1"/>
</dbReference>
<dbReference type="GO" id="GO:0006355">
    <property type="term" value="P:regulation of DNA-templated transcription"/>
    <property type="evidence" value="ECO:0007669"/>
    <property type="project" value="InterPro"/>
</dbReference>
<dbReference type="PROSITE" id="PS00675">
    <property type="entry name" value="SIGMA54_INTERACT_1"/>
    <property type="match status" value="1"/>
</dbReference>
<dbReference type="EMBL" id="BDFE01000008">
    <property type="protein sequence ID" value="GAU07918.1"/>
    <property type="molecule type" value="Genomic_DNA"/>
</dbReference>
<dbReference type="InterPro" id="IPR011006">
    <property type="entry name" value="CheY-like_superfamily"/>
</dbReference>
<feature type="domain" description="Response regulatory" evidence="8">
    <location>
        <begin position="6"/>
        <end position="122"/>
    </location>
</feature>
<feature type="domain" description="Sigma-54 factor interaction" evidence="7">
    <location>
        <begin position="147"/>
        <end position="376"/>
    </location>
</feature>
<dbReference type="PROSITE" id="PS50045">
    <property type="entry name" value="SIGMA54_INTERACT_4"/>
    <property type="match status" value="1"/>
</dbReference>
<dbReference type="Gene3D" id="1.10.8.60">
    <property type="match status" value="1"/>
</dbReference>
<dbReference type="GO" id="GO:0000160">
    <property type="term" value="P:phosphorelay signal transduction system"/>
    <property type="evidence" value="ECO:0007669"/>
    <property type="project" value="InterPro"/>
</dbReference>
<dbReference type="GO" id="GO:0005524">
    <property type="term" value="F:ATP binding"/>
    <property type="evidence" value="ECO:0007669"/>
    <property type="project" value="UniProtKB-KW"/>
</dbReference>
<dbReference type="InterPro" id="IPR003593">
    <property type="entry name" value="AAA+_ATPase"/>
</dbReference>
<dbReference type="Gene3D" id="3.40.50.300">
    <property type="entry name" value="P-loop containing nucleotide triphosphate hydrolases"/>
    <property type="match status" value="1"/>
</dbReference>
<dbReference type="PANTHER" id="PTHR32071:SF117">
    <property type="entry name" value="PTS-DEPENDENT DIHYDROXYACETONE KINASE OPERON REGULATORY PROTEIN-RELATED"/>
    <property type="match status" value="1"/>
</dbReference>
<dbReference type="InterPro" id="IPR027417">
    <property type="entry name" value="P-loop_NTPase"/>
</dbReference>
<reference evidence="10" key="1">
    <citation type="submission" date="2016-06" db="EMBL/GenBank/DDBJ databases">
        <title>Draft genome sequence of Desulfoplanes formicivorans strain Pf12B.</title>
        <authorList>
            <person name="Watanabe M."/>
            <person name="Kojima H."/>
            <person name="Fukui M."/>
        </authorList>
    </citation>
    <scope>NUCLEOTIDE SEQUENCE [LARGE SCALE GENOMIC DNA]</scope>
    <source>
        <strain evidence="10">Pf12B</strain>
    </source>
</reference>
<keyword evidence="10" id="KW-1185">Reference proteome</keyword>
<proteinExistence type="predicted"/>
<dbReference type="Pfam" id="PF00072">
    <property type="entry name" value="Response_reg"/>
    <property type="match status" value="1"/>
</dbReference>
<evidence type="ECO:0000259" key="8">
    <source>
        <dbReference type="PROSITE" id="PS50110"/>
    </source>
</evidence>
<dbReference type="PRINTS" id="PR01590">
    <property type="entry name" value="HTHFIS"/>
</dbReference>
<protein>
    <submittedName>
        <fullName evidence="9">Fis family transcriptional regulator</fullName>
    </submittedName>
</protein>
<dbReference type="InterPro" id="IPR025944">
    <property type="entry name" value="Sigma_54_int_dom_CS"/>
</dbReference>
<dbReference type="CDD" id="cd00009">
    <property type="entry name" value="AAA"/>
    <property type="match status" value="1"/>
</dbReference>
<dbReference type="SMART" id="SM00448">
    <property type="entry name" value="REC"/>
    <property type="match status" value="1"/>
</dbReference>
<dbReference type="GO" id="GO:0043565">
    <property type="term" value="F:sequence-specific DNA binding"/>
    <property type="evidence" value="ECO:0007669"/>
    <property type="project" value="InterPro"/>
</dbReference>
<evidence type="ECO:0000259" key="7">
    <source>
        <dbReference type="PROSITE" id="PS50045"/>
    </source>
</evidence>
<organism evidence="9 10">
    <name type="scientific">Desulfoplanes formicivorans</name>
    <dbReference type="NCBI Taxonomy" id="1592317"/>
    <lineage>
        <taxon>Bacteria</taxon>
        <taxon>Pseudomonadati</taxon>
        <taxon>Thermodesulfobacteriota</taxon>
        <taxon>Desulfovibrionia</taxon>
        <taxon>Desulfovibrionales</taxon>
        <taxon>Desulfoplanaceae</taxon>
        <taxon>Desulfoplanes</taxon>
    </lineage>
</organism>
<dbReference type="SUPFAM" id="SSF52172">
    <property type="entry name" value="CheY-like"/>
    <property type="match status" value="1"/>
</dbReference>
<dbReference type="AlphaFoldDB" id="A0A194AF09"/>
<dbReference type="InterPro" id="IPR025662">
    <property type="entry name" value="Sigma_54_int_dom_ATP-bd_1"/>
</dbReference>
<evidence type="ECO:0000256" key="3">
    <source>
        <dbReference type="ARBA" id="ARBA00023015"/>
    </source>
</evidence>
<keyword evidence="3" id="KW-0805">Transcription regulation</keyword>
<keyword evidence="1" id="KW-0547">Nucleotide-binding</keyword>
<evidence type="ECO:0000313" key="9">
    <source>
        <dbReference type="EMBL" id="GAU07918.1"/>
    </source>
</evidence>
<dbReference type="STRING" id="1592317.DPF_0617"/>
<evidence type="ECO:0000256" key="2">
    <source>
        <dbReference type="ARBA" id="ARBA00022840"/>
    </source>
</evidence>
<dbReference type="SMART" id="SM00382">
    <property type="entry name" value="AAA"/>
    <property type="match status" value="1"/>
</dbReference>
<evidence type="ECO:0000256" key="4">
    <source>
        <dbReference type="ARBA" id="ARBA00023125"/>
    </source>
</evidence>
<keyword evidence="4" id="KW-0238">DNA-binding</keyword>
<dbReference type="InterPro" id="IPR002197">
    <property type="entry name" value="HTH_Fis"/>
</dbReference>
<dbReference type="PANTHER" id="PTHR32071">
    <property type="entry name" value="TRANSCRIPTIONAL REGULATORY PROTEIN"/>
    <property type="match status" value="1"/>
</dbReference>
<comment type="caution">
    <text evidence="9">The sequence shown here is derived from an EMBL/GenBank/DDBJ whole genome shotgun (WGS) entry which is preliminary data.</text>
</comment>
<dbReference type="InterPro" id="IPR001789">
    <property type="entry name" value="Sig_transdc_resp-reg_receiver"/>
</dbReference>
<evidence type="ECO:0000256" key="6">
    <source>
        <dbReference type="PROSITE-ProRule" id="PRU00169"/>
    </source>
</evidence>
<dbReference type="Gene3D" id="3.40.50.2300">
    <property type="match status" value="1"/>
</dbReference>
<evidence type="ECO:0000313" key="10">
    <source>
        <dbReference type="Proteomes" id="UP000095200"/>
    </source>
</evidence>
<keyword evidence="6" id="KW-0597">Phosphoprotein</keyword>
<dbReference type="SUPFAM" id="SSF52540">
    <property type="entry name" value="P-loop containing nucleoside triphosphate hydrolases"/>
    <property type="match status" value="1"/>
</dbReference>
<dbReference type="Pfam" id="PF25601">
    <property type="entry name" value="AAA_lid_14"/>
    <property type="match status" value="1"/>
</dbReference>